<name>A0ABT6TMS0_9BACL</name>
<evidence type="ECO:0000313" key="6">
    <source>
        <dbReference type="Proteomes" id="UP001161691"/>
    </source>
</evidence>
<dbReference type="PANTHER" id="PTHR30146">
    <property type="entry name" value="LACI-RELATED TRANSCRIPTIONAL REPRESSOR"/>
    <property type="match status" value="1"/>
</dbReference>
<feature type="domain" description="HTH lacI-type" evidence="4">
    <location>
        <begin position="12"/>
        <end position="66"/>
    </location>
</feature>
<dbReference type="EMBL" id="JAGRPV010000001">
    <property type="protein sequence ID" value="MDI4648153.1"/>
    <property type="molecule type" value="Genomic_DNA"/>
</dbReference>
<proteinExistence type="predicted"/>
<dbReference type="CDD" id="cd06267">
    <property type="entry name" value="PBP1_LacI_sugar_binding-like"/>
    <property type="match status" value="1"/>
</dbReference>
<dbReference type="Pfam" id="PF00356">
    <property type="entry name" value="LacI"/>
    <property type="match status" value="1"/>
</dbReference>
<dbReference type="InterPro" id="IPR046335">
    <property type="entry name" value="LacI/GalR-like_sensor"/>
</dbReference>
<dbReference type="CDD" id="cd01392">
    <property type="entry name" value="HTH_LacI"/>
    <property type="match status" value="1"/>
</dbReference>
<dbReference type="InterPro" id="IPR000843">
    <property type="entry name" value="HTH_LacI"/>
</dbReference>
<dbReference type="Gene3D" id="3.40.50.2300">
    <property type="match status" value="2"/>
</dbReference>
<organism evidence="5 6">
    <name type="scientific">Cohnella hashimotonis</name>
    <dbReference type="NCBI Taxonomy" id="2826895"/>
    <lineage>
        <taxon>Bacteria</taxon>
        <taxon>Bacillati</taxon>
        <taxon>Bacillota</taxon>
        <taxon>Bacilli</taxon>
        <taxon>Bacillales</taxon>
        <taxon>Paenibacillaceae</taxon>
        <taxon>Cohnella</taxon>
    </lineage>
</organism>
<dbReference type="PANTHER" id="PTHR30146:SF109">
    <property type="entry name" value="HTH-TYPE TRANSCRIPTIONAL REGULATOR GALS"/>
    <property type="match status" value="1"/>
</dbReference>
<protein>
    <submittedName>
        <fullName evidence="5">LacI family DNA-binding transcriptional regulator</fullName>
    </submittedName>
</protein>
<sequence length="353" mass="38194">MAKIRGVPTLKVTIRDVAQAAGVAPATVSNYLNDSAPVSEASRKKIGDAIARLNYRPIVRSVPSRNETEIALFVPEAFENKDRMYLDETFLDLLRGVGEQLRQSGSRLTLLWHKQLSDIEREIIGSGAIGGVIYPSPHVDDPIPGLLLDNDVPLVTLGELSNRTDYHSVDMDNIAGAQMATRHLIELGHRDIAFIAPCPLDTMLSFYRLTGYQRAMTLSGLPLRPEYVWVGDFSAETGYRIAAELLALPHPPTAIVAGRDMLALGAIAAARQAGLGTPGQLAVTGFDNTTLAEHHGITSVKAPLYDIGAEATRLLLEIIADKRSPARKLVIPTQLVVRASSDPASSDAGLRFY</sequence>
<reference evidence="5" key="1">
    <citation type="submission" date="2023-04" db="EMBL/GenBank/DDBJ databases">
        <title>Comparative genomic analysis of Cohnella hashimotonis sp. nov., isolated from the International Space Station.</title>
        <authorList>
            <person name="Venkateswaran K."/>
            <person name="Simpson A."/>
        </authorList>
    </citation>
    <scope>NUCLEOTIDE SEQUENCE</scope>
    <source>
        <strain evidence="5">F6_2S_P_1</strain>
    </source>
</reference>
<dbReference type="Pfam" id="PF13377">
    <property type="entry name" value="Peripla_BP_3"/>
    <property type="match status" value="1"/>
</dbReference>
<dbReference type="PROSITE" id="PS50932">
    <property type="entry name" value="HTH_LACI_2"/>
    <property type="match status" value="1"/>
</dbReference>
<accession>A0ABT6TMS0</accession>
<dbReference type="SUPFAM" id="SSF47413">
    <property type="entry name" value="lambda repressor-like DNA-binding domains"/>
    <property type="match status" value="1"/>
</dbReference>
<evidence type="ECO:0000256" key="2">
    <source>
        <dbReference type="ARBA" id="ARBA00023125"/>
    </source>
</evidence>
<evidence type="ECO:0000256" key="3">
    <source>
        <dbReference type="ARBA" id="ARBA00023163"/>
    </source>
</evidence>
<keyword evidence="3" id="KW-0804">Transcription</keyword>
<evidence type="ECO:0000259" key="4">
    <source>
        <dbReference type="PROSITE" id="PS50932"/>
    </source>
</evidence>
<dbReference type="InterPro" id="IPR028082">
    <property type="entry name" value="Peripla_BP_I"/>
</dbReference>
<dbReference type="RefSeq" id="WP_282910889.1">
    <property type="nucleotide sequence ID" value="NZ_JAGRPV010000001.1"/>
</dbReference>
<comment type="caution">
    <text evidence="5">The sequence shown here is derived from an EMBL/GenBank/DDBJ whole genome shotgun (WGS) entry which is preliminary data.</text>
</comment>
<keyword evidence="1" id="KW-0805">Transcription regulation</keyword>
<gene>
    <name evidence="5" type="ORF">KB449_24595</name>
</gene>
<dbReference type="Proteomes" id="UP001161691">
    <property type="component" value="Unassembled WGS sequence"/>
</dbReference>
<dbReference type="SMART" id="SM00354">
    <property type="entry name" value="HTH_LACI"/>
    <property type="match status" value="1"/>
</dbReference>
<keyword evidence="6" id="KW-1185">Reference proteome</keyword>
<keyword evidence="2 5" id="KW-0238">DNA-binding</keyword>
<evidence type="ECO:0000313" key="5">
    <source>
        <dbReference type="EMBL" id="MDI4648153.1"/>
    </source>
</evidence>
<dbReference type="Gene3D" id="1.10.260.40">
    <property type="entry name" value="lambda repressor-like DNA-binding domains"/>
    <property type="match status" value="1"/>
</dbReference>
<dbReference type="SUPFAM" id="SSF53822">
    <property type="entry name" value="Periplasmic binding protein-like I"/>
    <property type="match status" value="1"/>
</dbReference>
<dbReference type="GO" id="GO:0003677">
    <property type="term" value="F:DNA binding"/>
    <property type="evidence" value="ECO:0007669"/>
    <property type="project" value="UniProtKB-KW"/>
</dbReference>
<dbReference type="InterPro" id="IPR010982">
    <property type="entry name" value="Lambda_DNA-bd_dom_sf"/>
</dbReference>
<evidence type="ECO:0000256" key="1">
    <source>
        <dbReference type="ARBA" id="ARBA00023015"/>
    </source>
</evidence>